<dbReference type="InterPro" id="IPR001199">
    <property type="entry name" value="Cyt_B5-like_heme/steroid-bd"/>
</dbReference>
<dbReference type="Proteomes" id="UP001620626">
    <property type="component" value="Unassembled WGS sequence"/>
</dbReference>
<comment type="caution">
    <text evidence="3">The sequence shown here is derived from an EMBL/GenBank/DDBJ whole genome shotgun (WGS) entry which is preliminary data.</text>
</comment>
<dbReference type="EMBL" id="JBICBT010001137">
    <property type="protein sequence ID" value="KAL3081273.1"/>
    <property type="molecule type" value="Genomic_DNA"/>
</dbReference>
<name>A0ABD2J520_9BILA</name>
<feature type="domain" description="Cytochrome b5 heme-binding" evidence="2">
    <location>
        <begin position="65"/>
        <end position="161"/>
    </location>
</feature>
<dbReference type="Pfam" id="PF00173">
    <property type="entry name" value="Cyt-b5"/>
    <property type="match status" value="1"/>
</dbReference>
<accession>A0ABD2J520</accession>
<proteinExistence type="inferred from homology"/>
<evidence type="ECO:0000256" key="1">
    <source>
        <dbReference type="ARBA" id="ARBA00038357"/>
    </source>
</evidence>
<dbReference type="AlphaFoldDB" id="A0ABD2J520"/>
<protein>
    <recommendedName>
        <fullName evidence="2">Cytochrome b5 heme-binding domain-containing protein</fullName>
    </recommendedName>
</protein>
<sequence>MVWVQQRIRQAPFVHDLLLTFDNRIGPFLPSRKSLLTNDGLKRRRREQNYANGKLARKADELPIFTIDRLALHDGSDQSKPIYLAILGRVFDVEKGRKHYGIGGTYHFFAGRDATLSFVSGDFSPSGDCSDASELSESELLSVFDWVAFYEREYRLVGLLDGEYFDAKGRPTEKLRRVNERMEKAKRRKADELREQSLLPPCNSEWKRGAGGRVWCSSKSGGVAREWVGVPRKLFSPRFKDHKCVCVKNFGHSLLSPDIDTGRGDLGHPSLVEYDGCAPDSNSCRISDE</sequence>
<dbReference type="SUPFAM" id="SSF55856">
    <property type="entry name" value="Cytochrome b5-like heme/steroid binding domain"/>
    <property type="match status" value="1"/>
</dbReference>
<keyword evidence="4" id="KW-1185">Reference proteome</keyword>
<organism evidence="3 4">
    <name type="scientific">Heterodera trifolii</name>
    <dbReference type="NCBI Taxonomy" id="157864"/>
    <lineage>
        <taxon>Eukaryota</taxon>
        <taxon>Metazoa</taxon>
        <taxon>Ecdysozoa</taxon>
        <taxon>Nematoda</taxon>
        <taxon>Chromadorea</taxon>
        <taxon>Rhabditida</taxon>
        <taxon>Tylenchina</taxon>
        <taxon>Tylenchomorpha</taxon>
        <taxon>Tylenchoidea</taxon>
        <taxon>Heteroderidae</taxon>
        <taxon>Heteroderinae</taxon>
        <taxon>Heterodera</taxon>
    </lineage>
</organism>
<evidence type="ECO:0000259" key="2">
    <source>
        <dbReference type="SMART" id="SM01117"/>
    </source>
</evidence>
<reference evidence="3 4" key="1">
    <citation type="submission" date="2024-10" db="EMBL/GenBank/DDBJ databases">
        <authorList>
            <person name="Kim D."/>
        </authorList>
    </citation>
    <scope>NUCLEOTIDE SEQUENCE [LARGE SCALE GENOMIC DNA]</scope>
    <source>
        <strain evidence="3">BH-2024</strain>
    </source>
</reference>
<dbReference type="SMART" id="SM01117">
    <property type="entry name" value="Cyt-b5"/>
    <property type="match status" value="1"/>
</dbReference>
<dbReference type="InterPro" id="IPR050577">
    <property type="entry name" value="MAPR/NEUFC/NENF-like"/>
</dbReference>
<comment type="similarity">
    <text evidence="1">Belongs to the cytochrome b5 family. MAPR subfamily.</text>
</comment>
<dbReference type="PANTHER" id="PTHR10281">
    <property type="entry name" value="MEMBRANE-ASSOCIATED PROGESTERONE RECEPTOR COMPONENT-RELATED"/>
    <property type="match status" value="1"/>
</dbReference>
<dbReference type="InterPro" id="IPR036400">
    <property type="entry name" value="Cyt_B5-like_heme/steroid_sf"/>
</dbReference>
<dbReference type="PANTHER" id="PTHR10281:SF4">
    <property type="entry name" value="NEUFERRICIN"/>
    <property type="match status" value="1"/>
</dbReference>
<dbReference type="Gene3D" id="3.10.120.10">
    <property type="entry name" value="Cytochrome b5-like heme/steroid binding domain"/>
    <property type="match status" value="1"/>
</dbReference>
<evidence type="ECO:0000313" key="4">
    <source>
        <dbReference type="Proteomes" id="UP001620626"/>
    </source>
</evidence>
<evidence type="ECO:0000313" key="3">
    <source>
        <dbReference type="EMBL" id="KAL3081273.1"/>
    </source>
</evidence>
<gene>
    <name evidence="3" type="ORF">niasHT_039750</name>
</gene>